<protein>
    <submittedName>
        <fullName evidence="4">Uncharacterized protein</fullName>
    </submittedName>
</protein>
<proteinExistence type="predicted"/>
<feature type="coiled-coil region" evidence="1">
    <location>
        <begin position="656"/>
        <end position="719"/>
    </location>
</feature>
<feature type="region of interest" description="Disordered" evidence="2">
    <location>
        <begin position="822"/>
        <end position="843"/>
    </location>
</feature>
<feature type="region of interest" description="Disordered" evidence="2">
    <location>
        <begin position="868"/>
        <end position="891"/>
    </location>
</feature>
<accession>U6GKZ3</accession>
<evidence type="ECO:0000313" key="4">
    <source>
        <dbReference type="EMBL" id="CDI79953.1"/>
    </source>
</evidence>
<keyword evidence="5" id="KW-1185">Reference proteome</keyword>
<gene>
    <name evidence="4" type="ORF">EAH_00047610</name>
</gene>
<keyword evidence="3" id="KW-1133">Transmembrane helix</keyword>
<feature type="transmembrane region" description="Helical" evidence="3">
    <location>
        <begin position="75"/>
        <end position="99"/>
    </location>
</feature>
<reference evidence="4" key="2">
    <citation type="submission" date="2013-10" db="EMBL/GenBank/DDBJ databases">
        <authorList>
            <person name="Aslett M."/>
        </authorList>
    </citation>
    <scope>NUCLEOTIDE SEQUENCE</scope>
    <source>
        <strain evidence="4">Houghton</strain>
    </source>
</reference>
<dbReference type="GeneID" id="25272831"/>
<feature type="coiled-coil region" evidence="1">
    <location>
        <begin position="234"/>
        <end position="261"/>
    </location>
</feature>
<feature type="compositionally biased region" description="Low complexity" evidence="2">
    <location>
        <begin position="539"/>
        <end position="552"/>
    </location>
</feature>
<dbReference type="OrthoDB" id="348308at2759"/>
<dbReference type="AlphaFoldDB" id="U6GKZ3"/>
<name>U6GKZ3_EIMAC</name>
<feature type="compositionally biased region" description="Low complexity" evidence="2">
    <location>
        <begin position="822"/>
        <end position="831"/>
    </location>
</feature>
<evidence type="ECO:0000256" key="2">
    <source>
        <dbReference type="SAM" id="MobiDB-lite"/>
    </source>
</evidence>
<dbReference type="OMA" id="AQKTHET"/>
<feature type="region of interest" description="Disordered" evidence="2">
    <location>
        <begin position="539"/>
        <end position="570"/>
    </location>
</feature>
<feature type="region of interest" description="Disordered" evidence="2">
    <location>
        <begin position="127"/>
        <end position="155"/>
    </location>
</feature>
<feature type="region of interest" description="Disordered" evidence="2">
    <location>
        <begin position="443"/>
        <end position="521"/>
    </location>
</feature>
<dbReference type="Proteomes" id="UP000018050">
    <property type="component" value="Unassembled WGS sequence"/>
</dbReference>
<sequence length="891" mass="95519">MTAPTRLPLDLVELASPWTPTAAPSAEAVQHLLGSLSASAVPAAEAYGDAPRAPYTSFWRIPSTGSATSRSSSRLLLVAGALASILAVAFLLLRCFALLRAESYLRLSGSPSFRILAEEDDVFACTGSSGGSSPGESRRSAGRQASGGFGFPSRLSPKVRKQMSALTLKKHEAKDLLEEELLEVASALGQMQSLVAKLEYHNGRFTDLSTRIVTMKLEQSQKEQNFEDGDEEDEEDLSIKLVAVEEELKLEQKELETVTESLRTVEFREWQGVASLYIRGEAFVASGRYISAPVAMALVARSVVLGSDGHLPKELSIGSRARVGIMVTELVLQARACRSELERLHSSYLGGSRRVATLAEVAAPAARSGRGFLKDLQSTASLMQSAGIWEQVKSMETESANMRSALEAVGLSSPKGSPSATKRTSRTSVFDFKTPWRTWWPSFKRSSGRSPPADFLLTAGQSKEGSPPSRTTDEPLSSLFQSKVSITSSSRSADDAMQRAPRLSTASYLDGKRKGKSGMQHASSFPELFSNFFGFPSGGVPAPTGPPRAARTSRGSAPPSPEPFDEDSEESFDAAVAQAADEFWRTGRLPQQPLSSGGSILSGADMFGQRGVKTMQRWAKDSEAALGESGFGYAEVQRLKYQVTAGKTIMAAWSPAREASATARLEKELLEEVREQLGECETMMGRLIERLVERATSIITSAEGQIKDALRTLEQAMARSHVSALNRVLYGRVILGVAEAVKKAQKTHETYSRLAEEVPEVSKKLNQALLGLAKSALETASRVDVASLQATSFASGEAEEEEPTIYLGKSFRTLLGEKAPGGAAATGAAGTFPRVSTTRTQPRRAELRYAPPSVGGSLADLILDPPGEGGARLMASAGRKASNAASRLHPR</sequence>
<evidence type="ECO:0000256" key="1">
    <source>
        <dbReference type="SAM" id="Coils"/>
    </source>
</evidence>
<organism evidence="4 5">
    <name type="scientific">Eimeria acervulina</name>
    <name type="common">Coccidian parasite</name>
    <dbReference type="NCBI Taxonomy" id="5801"/>
    <lineage>
        <taxon>Eukaryota</taxon>
        <taxon>Sar</taxon>
        <taxon>Alveolata</taxon>
        <taxon>Apicomplexa</taxon>
        <taxon>Conoidasida</taxon>
        <taxon>Coccidia</taxon>
        <taxon>Eucoccidiorida</taxon>
        <taxon>Eimeriorina</taxon>
        <taxon>Eimeriidae</taxon>
        <taxon>Eimeria</taxon>
    </lineage>
</organism>
<keyword evidence="1" id="KW-0175">Coiled coil</keyword>
<feature type="compositionally biased region" description="Polar residues" evidence="2">
    <location>
        <begin position="459"/>
        <end position="491"/>
    </location>
</feature>
<evidence type="ECO:0000313" key="5">
    <source>
        <dbReference type="Proteomes" id="UP000018050"/>
    </source>
</evidence>
<dbReference type="RefSeq" id="XP_013250014.1">
    <property type="nucleotide sequence ID" value="XM_013394560.1"/>
</dbReference>
<dbReference type="VEuPathDB" id="ToxoDB:EAH_00047610"/>
<reference evidence="4" key="1">
    <citation type="submission" date="2013-10" db="EMBL/GenBank/DDBJ databases">
        <title>Genomic analysis of the causative agents of coccidiosis in chickens.</title>
        <authorList>
            <person name="Reid A.J."/>
            <person name="Blake D."/>
            <person name="Billington K."/>
            <person name="Browne H."/>
            <person name="Dunn M."/>
            <person name="Hung S."/>
            <person name="Kawahara F."/>
            <person name="Miranda-Saavedra D."/>
            <person name="Mourier T."/>
            <person name="Nagra H."/>
            <person name="Otto T.D."/>
            <person name="Rawlings N."/>
            <person name="Sanchez A."/>
            <person name="Sanders M."/>
            <person name="Subramaniam C."/>
            <person name="Tay Y."/>
            <person name="Dear P."/>
            <person name="Doerig C."/>
            <person name="Gruber A."/>
            <person name="Parkinson J."/>
            <person name="Shirley M."/>
            <person name="Wan K.L."/>
            <person name="Berriman M."/>
            <person name="Tomley F."/>
            <person name="Pain A."/>
        </authorList>
    </citation>
    <scope>NUCLEOTIDE SEQUENCE</scope>
    <source>
        <strain evidence="4">Houghton</strain>
    </source>
</reference>
<evidence type="ECO:0000256" key="3">
    <source>
        <dbReference type="SAM" id="Phobius"/>
    </source>
</evidence>
<dbReference type="EMBL" id="HG671113">
    <property type="protein sequence ID" value="CDI79953.1"/>
    <property type="molecule type" value="Genomic_DNA"/>
</dbReference>
<keyword evidence="3" id="KW-0812">Transmembrane</keyword>
<keyword evidence="3" id="KW-0472">Membrane</keyword>